<dbReference type="GO" id="GO:0016020">
    <property type="term" value="C:membrane"/>
    <property type="evidence" value="ECO:0007669"/>
    <property type="project" value="TreeGrafter"/>
</dbReference>
<sequence length="279" mass="29598">MLEEFHVAYDALLARWPVAVEETTFDAEHARIRMNVCGPPDAPPVVLLAGAGASSTVWFANVGALSKTRRVIAVDMPGDAGYSVVHRRLSVAELVDCLDDAVLSVVGERAVSLVGHSYGAQVALTYALRRPDRVAGLVLLDPNGCFAGTSAGYLLRAVPVLVRPTGRRITRLIDWESAQVGAVDAGWLRVARAASTLFPVRGLTIPPRPSDVEVGALTMSVTVAFAAQSRVHDAPRVAERLRRAHPGFTVVLIDAASHHSLPAVPSTGVDAVIAQALNR</sequence>
<reference evidence="2 3" key="1">
    <citation type="submission" date="2020-04" db="EMBL/GenBank/DDBJ databases">
        <title>Gordonia sp. nov. TBRC 11910.</title>
        <authorList>
            <person name="Suriyachadkun C."/>
        </authorList>
    </citation>
    <scope>NUCLEOTIDE SEQUENCE [LARGE SCALE GENOMIC DNA]</scope>
    <source>
        <strain evidence="2 3">TBRC 11910</strain>
    </source>
</reference>
<dbReference type="InterPro" id="IPR029058">
    <property type="entry name" value="AB_hydrolase_fold"/>
</dbReference>
<dbReference type="InterPro" id="IPR000073">
    <property type="entry name" value="AB_hydrolase_1"/>
</dbReference>
<dbReference type="Pfam" id="PF12697">
    <property type="entry name" value="Abhydrolase_6"/>
    <property type="match status" value="1"/>
</dbReference>
<dbReference type="AlphaFoldDB" id="A0A848L6K9"/>
<protein>
    <submittedName>
        <fullName evidence="2">Alpha/beta fold hydrolase</fullName>
    </submittedName>
</protein>
<dbReference type="GO" id="GO:0016787">
    <property type="term" value="F:hydrolase activity"/>
    <property type="evidence" value="ECO:0007669"/>
    <property type="project" value="UniProtKB-KW"/>
</dbReference>
<dbReference type="PRINTS" id="PR00111">
    <property type="entry name" value="ABHYDROLASE"/>
</dbReference>
<dbReference type="EMBL" id="JABBNB010000034">
    <property type="protein sequence ID" value="NMO04323.1"/>
    <property type="molecule type" value="Genomic_DNA"/>
</dbReference>
<dbReference type="PANTHER" id="PTHR43798">
    <property type="entry name" value="MONOACYLGLYCEROL LIPASE"/>
    <property type="match status" value="1"/>
</dbReference>
<comment type="caution">
    <text evidence="2">The sequence shown here is derived from an EMBL/GenBank/DDBJ whole genome shotgun (WGS) entry which is preliminary data.</text>
</comment>
<accession>A0A848L6K9</accession>
<dbReference type="InterPro" id="IPR050266">
    <property type="entry name" value="AB_hydrolase_sf"/>
</dbReference>
<dbReference type="Proteomes" id="UP000550729">
    <property type="component" value="Unassembled WGS sequence"/>
</dbReference>
<gene>
    <name evidence="2" type="ORF">HH308_24185</name>
</gene>
<feature type="domain" description="AB hydrolase-1" evidence="1">
    <location>
        <begin position="45"/>
        <end position="262"/>
    </location>
</feature>
<dbReference type="SUPFAM" id="SSF53474">
    <property type="entry name" value="alpha/beta-Hydrolases"/>
    <property type="match status" value="1"/>
</dbReference>
<evidence type="ECO:0000313" key="3">
    <source>
        <dbReference type="Proteomes" id="UP000550729"/>
    </source>
</evidence>
<dbReference type="PANTHER" id="PTHR43798:SF33">
    <property type="entry name" value="HYDROLASE, PUTATIVE (AFU_ORTHOLOGUE AFUA_2G14860)-RELATED"/>
    <property type="match status" value="1"/>
</dbReference>
<name>A0A848L6K9_9ACTN</name>
<dbReference type="Gene3D" id="3.40.50.1820">
    <property type="entry name" value="alpha/beta hydrolase"/>
    <property type="match status" value="1"/>
</dbReference>
<keyword evidence="2" id="KW-0378">Hydrolase</keyword>
<organism evidence="2 3">
    <name type="scientific">Gordonia asplenii</name>
    <dbReference type="NCBI Taxonomy" id="2725283"/>
    <lineage>
        <taxon>Bacteria</taxon>
        <taxon>Bacillati</taxon>
        <taxon>Actinomycetota</taxon>
        <taxon>Actinomycetes</taxon>
        <taxon>Mycobacteriales</taxon>
        <taxon>Gordoniaceae</taxon>
        <taxon>Gordonia</taxon>
    </lineage>
</organism>
<evidence type="ECO:0000259" key="1">
    <source>
        <dbReference type="Pfam" id="PF12697"/>
    </source>
</evidence>
<dbReference type="RefSeq" id="WP_170196830.1">
    <property type="nucleotide sequence ID" value="NZ_JABBNB010000034.1"/>
</dbReference>
<keyword evidence="3" id="KW-1185">Reference proteome</keyword>
<evidence type="ECO:0000313" key="2">
    <source>
        <dbReference type="EMBL" id="NMO04323.1"/>
    </source>
</evidence>
<proteinExistence type="predicted"/>